<dbReference type="InterPro" id="IPR006652">
    <property type="entry name" value="Kelch_1"/>
</dbReference>
<feature type="region of interest" description="Disordered" evidence="3">
    <location>
        <begin position="273"/>
        <end position="310"/>
    </location>
</feature>
<dbReference type="SUPFAM" id="SSF117281">
    <property type="entry name" value="Kelch motif"/>
    <property type="match status" value="2"/>
</dbReference>
<dbReference type="AlphaFoldDB" id="A0A9W7LAU4"/>
<reference evidence="6" key="1">
    <citation type="journal article" date="2023" name="Commun. Biol.">
        <title>Genome analysis of Parmales, the sister group of diatoms, reveals the evolutionary specialization of diatoms from phago-mixotrophs to photoautotrophs.</title>
        <authorList>
            <person name="Ban H."/>
            <person name="Sato S."/>
            <person name="Yoshikawa S."/>
            <person name="Yamada K."/>
            <person name="Nakamura Y."/>
            <person name="Ichinomiya M."/>
            <person name="Sato N."/>
            <person name="Blanc-Mathieu R."/>
            <person name="Endo H."/>
            <person name="Kuwata A."/>
            <person name="Ogata H."/>
        </authorList>
    </citation>
    <scope>NUCLEOTIDE SEQUENCE [LARGE SCALE GENOMIC DNA]</scope>
</reference>
<organism evidence="5 6">
    <name type="scientific">Triparma columacea</name>
    <dbReference type="NCBI Taxonomy" id="722753"/>
    <lineage>
        <taxon>Eukaryota</taxon>
        <taxon>Sar</taxon>
        <taxon>Stramenopiles</taxon>
        <taxon>Ochrophyta</taxon>
        <taxon>Bolidophyceae</taxon>
        <taxon>Parmales</taxon>
        <taxon>Triparmaceae</taxon>
        <taxon>Triparma</taxon>
    </lineage>
</organism>
<dbReference type="InterPro" id="IPR011333">
    <property type="entry name" value="SKP1/BTB/POZ_sf"/>
</dbReference>
<dbReference type="PANTHER" id="PTHR46093:SF18">
    <property type="entry name" value="FIBRONECTIN TYPE-III DOMAIN-CONTAINING PROTEIN"/>
    <property type="match status" value="1"/>
</dbReference>
<name>A0A9W7LAU4_9STRA</name>
<protein>
    <recommendedName>
        <fullName evidence="4">BTB domain-containing protein</fullName>
    </recommendedName>
</protein>
<dbReference type="EMBL" id="BRYA01000212">
    <property type="protein sequence ID" value="GMI44320.1"/>
    <property type="molecule type" value="Genomic_DNA"/>
</dbReference>
<keyword evidence="2" id="KW-0677">Repeat</keyword>
<feature type="region of interest" description="Disordered" evidence="3">
    <location>
        <begin position="496"/>
        <end position="521"/>
    </location>
</feature>
<dbReference type="PROSITE" id="PS50097">
    <property type="entry name" value="BTB"/>
    <property type="match status" value="1"/>
</dbReference>
<keyword evidence="6" id="KW-1185">Reference proteome</keyword>
<comment type="caution">
    <text evidence="5">The sequence shown here is derived from an EMBL/GenBank/DDBJ whole genome shotgun (WGS) entry which is preliminary data.</text>
</comment>
<evidence type="ECO:0000313" key="5">
    <source>
        <dbReference type="EMBL" id="GMI44320.1"/>
    </source>
</evidence>
<dbReference type="Pfam" id="PF01344">
    <property type="entry name" value="Kelch_1"/>
    <property type="match status" value="2"/>
</dbReference>
<proteinExistence type="predicted"/>
<dbReference type="SMART" id="SM00612">
    <property type="entry name" value="Kelch"/>
    <property type="match status" value="3"/>
</dbReference>
<accession>A0A9W7LAU4</accession>
<dbReference type="Pfam" id="PF00651">
    <property type="entry name" value="BTB"/>
    <property type="match status" value="1"/>
</dbReference>
<feature type="domain" description="BTB" evidence="4">
    <location>
        <begin position="411"/>
        <end position="490"/>
    </location>
</feature>
<dbReference type="SUPFAM" id="SSF54695">
    <property type="entry name" value="POZ domain"/>
    <property type="match status" value="1"/>
</dbReference>
<evidence type="ECO:0000259" key="4">
    <source>
        <dbReference type="PROSITE" id="PS50097"/>
    </source>
</evidence>
<evidence type="ECO:0000256" key="2">
    <source>
        <dbReference type="ARBA" id="ARBA00022737"/>
    </source>
</evidence>
<evidence type="ECO:0000313" key="6">
    <source>
        <dbReference type="Proteomes" id="UP001165065"/>
    </source>
</evidence>
<dbReference type="InterPro" id="IPR015915">
    <property type="entry name" value="Kelch-typ_b-propeller"/>
</dbReference>
<gene>
    <name evidence="5" type="ORF">TrCOL_g11366</name>
</gene>
<evidence type="ECO:0000256" key="3">
    <source>
        <dbReference type="SAM" id="MobiDB-lite"/>
    </source>
</evidence>
<sequence length="644" mass="71328">MEWNPVSCSADGRTPTIKNHSVTLYNGQLYVFGGYDGRKNHNSLLTFDILTQEWSTIVVQGDVPPGRNGHSATLAVDKIVVIGGWLGSGPLAAQDVWILDVANPNCISWECLEIKGEPPGPCNMHSADFLENKNEVFVFRGGNGREYLNDLHALNVKTKIWRTVNPSGQPPQQRANHSSAVISHELFIFGGWNGKERLNDLYILDSETETWSAPSISGILPHPRAGMSLTALRGRLYLFGGSGSSSKCFDDLQILDRRELRWLDITTGDMETSRETNGTIKVDQPPYRSLISPNRSRGNYPRRAEERNNQRALLQNPSNPMMAMTASNPNEHERHNSIHAYGNAPGRRAGHTSTAVGKRIYIFGGSCGSDYLSDFFYLDTDPEPDIFVKDGGCMSRLEQNLHQHFDEEQFSDVTFIVEGRKVFAHRLILASTSDYFQAMFSSGFKEAHYEKSSLSVNHSTGNEMEMHDCSYSCFVEVLKHIYTGLLPEFEEAKEDVTGGAAGSSSSDANKGKGPGGAGIKFSSNSQDTNTYCILTEGGLRKACETLALSDRFMLDHLKQAMEKLLSENVNEHTWESLHDFGIQCQAFQLVSFCEHYHRNSDLDGAEAGLWEGEKGQGGGNVTTDRDQGPMKPLVDNLEELSFSG</sequence>
<dbReference type="OrthoDB" id="10251809at2759"/>
<dbReference type="PANTHER" id="PTHR46093">
    <property type="entry name" value="ACYL-COA-BINDING DOMAIN-CONTAINING PROTEIN 5"/>
    <property type="match status" value="1"/>
</dbReference>
<dbReference type="InterPro" id="IPR000210">
    <property type="entry name" value="BTB/POZ_dom"/>
</dbReference>
<dbReference type="Gene3D" id="3.30.710.10">
    <property type="entry name" value="Potassium Channel Kv1.1, Chain A"/>
    <property type="match status" value="1"/>
</dbReference>
<keyword evidence="1" id="KW-0880">Kelch repeat</keyword>
<feature type="region of interest" description="Disordered" evidence="3">
    <location>
        <begin position="608"/>
        <end position="632"/>
    </location>
</feature>
<dbReference type="Proteomes" id="UP001165065">
    <property type="component" value="Unassembled WGS sequence"/>
</dbReference>
<dbReference type="Gene3D" id="2.120.10.80">
    <property type="entry name" value="Kelch-type beta propeller"/>
    <property type="match status" value="2"/>
</dbReference>
<dbReference type="SMART" id="SM00225">
    <property type="entry name" value="BTB"/>
    <property type="match status" value="1"/>
</dbReference>
<dbReference type="Pfam" id="PF24681">
    <property type="entry name" value="Kelch_KLHDC2_KLHL20_DRC7"/>
    <property type="match status" value="1"/>
</dbReference>
<evidence type="ECO:0000256" key="1">
    <source>
        <dbReference type="ARBA" id="ARBA00022441"/>
    </source>
</evidence>